<dbReference type="InterPro" id="IPR053181">
    <property type="entry name" value="EcdB-like_regulator"/>
</dbReference>
<keyword evidence="4" id="KW-0539">Nucleus</keyword>
<dbReference type="OrthoDB" id="4356994at2759"/>
<dbReference type="CDD" id="cd12148">
    <property type="entry name" value="fungal_TF_MHR"/>
    <property type="match status" value="1"/>
</dbReference>
<evidence type="ECO:0000313" key="8">
    <source>
        <dbReference type="Proteomes" id="UP000054383"/>
    </source>
</evidence>
<sequence>MSERTDDQTPASTPKRKLDRAVTYPRKRALIACEICRRRKTKCDNVRPTCGGCRDLEIECVYADLKSKHGTYDMASLEILDRINYVARLLENHHDTKQKVTVSNPPPVQERTSQEVDFVPVNQGVDLYLSPQSQPWSERYHGDNPNSQDEAEILLESLEIAGRTPQVSEDILNWPIFGHNFERSGIESLIFNPQNREHARGKSPSFSIVDDQVRSLKPGKRICEEDIPPLIDRFLINVHIKNPVLDASDLIDKARTISENGFSWDATSCLVLVVCALANISSTFSPECVTPQLVNEGDAMNSIEDTPDYATAENYYIAAQKRVALLENSIPATQCYFLTGVEIRMEINLPSSGLAKANYPDVFPSPPTTSSPDSRDPFSSTTIKRRDGVSTGSTRFFEPDIEQIWKYYLSEIAVRQIGNRLMNSFYKTDESAWLSMRLDRMIRVAEEIELQLTQWFENLPTTLLTTAVTSNGEETNNENITKELQYMLHSRLTDFRERIYRPFLYLAIHSPAEDPIQQRLTKYVRRCVDACLAFLMRGTPRHRHHGTWYENRGMFLKSLLLVAAVKSGKVYVPDLWRQGVELCTAGFKFWEHEAPDLGEARKVLEGLIVELDCEEGSYESRGP</sequence>
<gene>
    <name evidence="7" type="ORF">PISL3812_03385</name>
</gene>
<dbReference type="GO" id="GO:0008270">
    <property type="term" value="F:zinc ion binding"/>
    <property type="evidence" value="ECO:0007669"/>
    <property type="project" value="InterPro"/>
</dbReference>
<dbReference type="AlphaFoldDB" id="A0A0U1LSL2"/>
<evidence type="ECO:0000256" key="5">
    <source>
        <dbReference type="SAM" id="MobiDB-lite"/>
    </source>
</evidence>
<dbReference type="STRING" id="28573.A0A0U1LSL2"/>
<dbReference type="InterPro" id="IPR036864">
    <property type="entry name" value="Zn2-C6_fun-type_DNA-bd_sf"/>
</dbReference>
<feature type="compositionally biased region" description="Low complexity" evidence="5">
    <location>
        <begin position="370"/>
        <end position="382"/>
    </location>
</feature>
<reference evidence="7 8" key="1">
    <citation type="submission" date="2015-04" db="EMBL/GenBank/DDBJ databases">
        <authorList>
            <person name="Syromyatnikov M.Y."/>
            <person name="Popov V.N."/>
        </authorList>
    </citation>
    <scope>NUCLEOTIDE SEQUENCE [LARGE SCALE GENOMIC DNA]</scope>
    <source>
        <strain evidence="7">WF-38-12</strain>
    </source>
</reference>
<organism evidence="7 8">
    <name type="scientific">Talaromyces islandicus</name>
    <name type="common">Penicillium islandicum</name>
    <dbReference type="NCBI Taxonomy" id="28573"/>
    <lineage>
        <taxon>Eukaryota</taxon>
        <taxon>Fungi</taxon>
        <taxon>Dikarya</taxon>
        <taxon>Ascomycota</taxon>
        <taxon>Pezizomycotina</taxon>
        <taxon>Eurotiomycetes</taxon>
        <taxon>Eurotiomycetidae</taxon>
        <taxon>Eurotiales</taxon>
        <taxon>Trichocomaceae</taxon>
        <taxon>Talaromyces</taxon>
        <taxon>Talaromyces sect. Islandici</taxon>
    </lineage>
</organism>
<dbReference type="PANTHER" id="PTHR47785:SF5">
    <property type="entry name" value="ZN(II)2CYS6 TRANSCRIPTION FACTOR (EUROFUNG)"/>
    <property type="match status" value="1"/>
</dbReference>
<dbReference type="OMA" id="FQHACAQ"/>
<evidence type="ECO:0000256" key="3">
    <source>
        <dbReference type="ARBA" id="ARBA00023163"/>
    </source>
</evidence>
<dbReference type="GO" id="GO:0003677">
    <property type="term" value="F:DNA binding"/>
    <property type="evidence" value="ECO:0007669"/>
    <property type="project" value="UniProtKB-KW"/>
</dbReference>
<feature type="region of interest" description="Disordered" evidence="5">
    <location>
        <begin position="360"/>
        <end position="391"/>
    </location>
</feature>
<dbReference type="SMART" id="SM00066">
    <property type="entry name" value="GAL4"/>
    <property type="match status" value="1"/>
</dbReference>
<keyword evidence="2" id="KW-0238">DNA-binding</keyword>
<keyword evidence="1" id="KW-0805">Transcription regulation</keyword>
<name>A0A0U1LSL2_TALIS</name>
<dbReference type="Gene3D" id="4.10.240.10">
    <property type="entry name" value="Zn(2)-C6 fungal-type DNA-binding domain"/>
    <property type="match status" value="1"/>
</dbReference>
<dbReference type="InterPro" id="IPR001138">
    <property type="entry name" value="Zn2Cys6_DnaBD"/>
</dbReference>
<dbReference type="PROSITE" id="PS00463">
    <property type="entry name" value="ZN2_CY6_FUNGAL_1"/>
    <property type="match status" value="1"/>
</dbReference>
<dbReference type="CDD" id="cd00067">
    <property type="entry name" value="GAL4"/>
    <property type="match status" value="1"/>
</dbReference>
<evidence type="ECO:0000256" key="2">
    <source>
        <dbReference type="ARBA" id="ARBA00023125"/>
    </source>
</evidence>
<evidence type="ECO:0000256" key="1">
    <source>
        <dbReference type="ARBA" id="ARBA00023015"/>
    </source>
</evidence>
<feature type="domain" description="Zn(2)-C6 fungal-type" evidence="6">
    <location>
        <begin position="32"/>
        <end position="62"/>
    </location>
</feature>
<keyword evidence="8" id="KW-1185">Reference proteome</keyword>
<dbReference type="GO" id="GO:0000981">
    <property type="term" value="F:DNA-binding transcription factor activity, RNA polymerase II-specific"/>
    <property type="evidence" value="ECO:0007669"/>
    <property type="project" value="InterPro"/>
</dbReference>
<dbReference type="Proteomes" id="UP000054383">
    <property type="component" value="Unassembled WGS sequence"/>
</dbReference>
<protein>
    <submittedName>
        <fullName evidence="7">Zinc finger transcription factor YRR1</fullName>
    </submittedName>
</protein>
<proteinExistence type="predicted"/>
<dbReference type="SUPFAM" id="SSF57701">
    <property type="entry name" value="Zn2/Cys6 DNA-binding domain"/>
    <property type="match status" value="1"/>
</dbReference>
<dbReference type="EMBL" id="CVMT01000002">
    <property type="protein sequence ID" value="CRG86379.1"/>
    <property type="molecule type" value="Genomic_DNA"/>
</dbReference>
<evidence type="ECO:0000256" key="4">
    <source>
        <dbReference type="ARBA" id="ARBA00023242"/>
    </source>
</evidence>
<keyword evidence="3" id="KW-0804">Transcription</keyword>
<dbReference type="Pfam" id="PF00172">
    <property type="entry name" value="Zn_clus"/>
    <property type="match status" value="1"/>
</dbReference>
<dbReference type="PROSITE" id="PS50048">
    <property type="entry name" value="ZN2_CY6_FUNGAL_2"/>
    <property type="match status" value="1"/>
</dbReference>
<accession>A0A0U1LSL2</accession>
<evidence type="ECO:0000313" key="7">
    <source>
        <dbReference type="EMBL" id="CRG86379.1"/>
    </source>
</evidence>
<dbReference type="PANTHER" id="PTHR47785">
    <property type="entry name" value="ZN(II)2CYS6 TRANSCRIPTION FACTOR (EUROFUNG)-RELATED-RELATED"/>
    <property type="match status" value="1"/>
</dbReference>
<evidence type="ECO:0000259" key="6">
    <source>
        <dbReference type="PROSITE" id="PS50048"/>
    </source>
</evidence>